<evidence type="ECO:0000313" key="7">
    <source>
        <dbReference type="EMBL" id="CDO60010.1"/>
    </source>
</evidence>
<evidence type="ECO:0008006" key="9">
    <source>
        <dbReference type="Google" id="ProtNLM"/>
    </source>
</evidence>
<dbReference type="PANTHER" id="PTHR21716:SF16">
    <property type="entry name" value="BLL1467 PROTEIN"/>
    <property type="match status" value="1"/>
</dbReference>
<dbReference type="KEGG" id="pect:BN1012_Phect1796"/>
<feature type="transmembrane region" description="Helical" evidence="6">
    <location>
        <begin position="210"/>
        <end position="229"/>
    </location>
</feature>
<dbReference type="GO" id="GO:0055085">
    <property type="term" value="P:transmembrane transport"/>
    <property type="evidence" value="ECO:0007669"/>
    <property type="project" value="TreeGrafter"/>
</dbReference>
<feature type="transmembrane region" description="Helical" evidence="6">
    <location>
        <begin position="15"/>
        <end position="44"/>
    </location>
</feature>
<evidence type="ECO:0000256" key="6">
    <source>
        <dbReference type="SAM" id="Phobius"/>
    </source>
</evidence>
<feature type="transmembrane region" description="Helical" evidence="6">
    <location>
        <begin position="235"/>
        <end position="260"/>
    </location>
</feature>
<dbReference type="InterPro" id="IPR002549">
    <property type="entry name" value="AI-2E-like"/>
</dbReference>
<feature type="transmembrane region" description="Helical" evidence="6">
    <location>
        <begin position="267"/>
        <end position="286"/>
    </location>
</feature>
<feature type="transmembrane region" description="Helical" evidence="6">
    <location>
        <begin position="306"/>
        <end position="335"/>
    </location>
</feature>
<feature type="transmembrane region" description="Helical" evidence="6">
    <location>
        <begin position="65"/>
        <end position="86"/>
    </location>
</feature>
<reference evidence="7 8" key="1">
    <citation type="journal article" date="2014" name="Front. Genet.">
        <title>Genome and metabolic network of "Candidatus Phaeomarinobacter ectocarpi" Ec32, a new candidate genus of Alphaproteobacteria frequently associated with brown algae.</title>
        <authorList>
            <person name="Dittami S.M."/>
            <person name="Barbeyron T."/>
            <person name="Boyen C."/>
            <person name="Cambefort J."/>
            <person name="Collet G."/>
            <person name="Delage L."/>
            <person name="Gobet A."/>
            <person name="Groisillier A."/>
            <person name="Leblanc C."/>
            <person name="Michel G."/>
            <person name="Scornet D."/>
            <person name="Siegel A."/>
            <person name="Tapia J.E."/>
            <person name="Tonon T."/>
        </authorList>
    </citation>
    <scope>NUCLEOTIDE SEQUENCE [LARGE SCALE GENOMIC DNA]</scope>
    <source>
        <strain evidence="7 8">Ec32</strain>
    </source>
</reference>
<evidence type="ECO:0000256" key="2">
    <source>
        <dbReference type="ARBA" id="ARBA00009773"/>
    </source>
</evidence>
<organism evidence="7 8">
    <name type="scientific">Candidatus Phaeomarinibacter ectocarpi</name>
    <dbReference type="NCBI Taxonomy" id="1458461"/>
    <lineage>
        <taxon>Bacteria</taxon>
        <taxon>Pseudomonadati</taxon>
        <taxon>Pseudomonadota</taxon>
        <taxon>Alphaproteobacteria</taxon>
        <taxon>Hyphomicrobiales</taxon>
        <taxon>Parvibaculaceae</taxon>
        <taxon>Candidatus Phaeomarinibacter</taxon>
    </lineage>
</organism>
<comment type="similarity">
    <text evidence="2">Belongs to the autoinducer-2 exporter (AI-2E) (TC 2.A.86) family.</text>
</comment>
<dbReference type="Pfam" id="PF01594">
    <property type="entry name" value="AI-2E_transport"/>
    <property type="match status" value="1"/>
</dbReference>
<dbReference type="Proteomes" id="UP000032160">
    <property type="component" value="Chromosome I"/>
</dbReference>
<dbReference type="HOGENOM" id="CLU_031275_0_1_5"/>
<evidence type="ECO:0000313" key="8">
    <source>
        <dbReference type="Proteomes" id="UP000032160"/>
    </source>
</evidence>
<accession>X5MM27</accession>
<sequence length="375" mass="40049">MGEQLTLEHAITRNALLGILVACAALTLMAVAAPVTTPILMAAFIAAVLRNPVRVLVRWHLPRPLAALIVFLGFLSAVGILAVLVYDPAVRWVGEAPKVISKIEQSLSPIKDTIEEAQDTAEKLEKATELGADNAAPVRVKQTSLLQRVFDTSRVFLAQVAVTLVLALFMVAFSAPLIPPSLTDRFGPRGQRVRASLDEIEWQMSRYMSALAAVNVAVGILTAAAMYALGMPTPILWGVLAAVLGLIPYIGPLIVAVVIGCAAMVTFDTWTAMLMPVLAYVIINLIESELVTPMVLGKVLTLHPVAIFIFVLLWSWILGLAGAFLAVPILVAIVITARNLLLEDGQTLSEVMLRAGGLRPVDRSLVVAGPTPPAK</sequence>
<comment type="subcellular location">
    <subcellularLocation>
        <location evidence="1">Membrane</location>
        <topology evidence="1">Multi-pass membrane protein</topology>
    </subcellularLocation>
</comment>
<dbReference type="RefSeq" id="WP_043948153.1">
    <property type="nucleotide sequence ID" value="NZ_HG966617.1"/>
</dbReference>
<keyword evidence="8" id="KW-1185">Reference proteome</keyword>
<dbReference type="GO" id="GO:0016020">
    <property type="term" value="C:membrane"/>
    <property type="evidence" value="ECO:0007669"/>
    <property type="project" value="UniProtKB-SubCell"/>
</dbReference>
<dbReference type="OrthoDB" id="9799225at2"/>
<dbReference type="PANTHER" id="PTHR21716">
    <property type="entry name" value="TRANSMEMBRANE PROTEIN"/>
    <property type="match status" value="1"/>
</dbReference>
<evidence type="ECO:0000256" key="1">
    <source>
        <dbReference type="ARBA" id="ARBA00004141"/>
    </source>
</evidence>
<feature type="transmembrane region" description="Helical" evidence="6">
    <location>
        <begin position="156"/>
        <end position="178"/>
    </location>
</feature>
<evidence type="ECO:0000256" key="3">
    <source>
        <dbReference type="ARBA" id="ARBA00022692"/>
    </source>
</evidence>
<keyword evidence="3 6" id="KW-0812">Transmembrane</keyword>
<dbReference type="EMBL" id="HG966617">
    <property type="protein sequence ID" value="CDO60010.1"/>
    <property type="molecule type" value="Genomic_DNA"/>
</dbReference>
<dbReference type="STRING" id="1458461.BN1012_Phect1796"/>
<protein>
    <recommendedName>
        <fullName evidence="9">Transport protein</fullName>
    </recommendedName>
</protein>
<keyword evidence="4 6" id="KW-1133">Transmembrane helix</keyword>
<dbReference type="AlphaFoldDB" id="X5MM27"/>
<name>X5MM27_9HYPH</name>
<keyword evidence="5 6" id="KW-0472">Membrane</keyword>
<evidence type="ECO:0000256" key="4">
    <source>
        <dbReference type="ARBA" id="ARBA00022989"/>
    </source>
</evidence>
<proteinExistence type="inferred from homology"/>
<evidence type="ECO:0000256" key="5">
    <source>
        <dbReference type="ARBA" id="ARBA00023136"/>
    </source>
</evidence>
<gene>
    <name evidence="7" type="ORF">BN1012_Phect1796</name>
</gene>